<dbReference type="InterPro" id="IPR044700">
    <property type="entry name" value="PIP2/PIPL1"/>
</dbReference>
<gene>
    <name evidence="2" type="ORF">CKAN_00655900</name>
</gene>
<accession>A0A3S3NEH4</accession>
<comment type="caution">
    <text evidence="2">The sequence shown here is derived from an EMBL/GenBank/DDBJ whole genome shotgun (WGS) entry which is preliminary data.</text>
</comment>
<evidence type="ECO:0000313" key="2">
    <source>
        <dbReference type="EMBL" id="RWR78050.1"/>
    </source>
</evidence>
<dbReference type="Proteomes" id="UP000283530">
    <property type="component" value="Unassembled WGS sequence"/>
</dbReference>
<sequence>MAKGIPIQVPLVLLFLLPLLMSCCFFFTVEARPLILVRQGNLVGDVGGFVSGLALGGIKNSGPAPGGDGHKFTKVYALGGIKDRPSPGGGGHKLTDAHSLGGIKDGPSPGGGGHKLTDAHSLGGIKDGPSPGGGGHKLTDAHSLGGIKEEARPLIPLMQGIFEGEDGGFVDDLLLIGRKTSGPSPGGKGHGSEETYALGGIKDSGPTPGIGHAHVDNVH</sequence>
<evidence type="ECO:0000256" key="1">
    <source>
        <dbReference type="SAM" id="MobiDB-lite"/>
    </source>
</evidence>
<reference evidence="2 3" key="1">
    <citation type="journal article" date="2019" name="Nat. Plants">
        <title>Stout camphor tree genome fills gaps in understanding of flowering plant genome evolution.</title>
        <authorList>
            <person name="Chaw S.M."/>
            <person name="Liu Y.C."/>
            <person name="Wu Y.W."/>
            <person name="Wang H.Y."/>
            <person name="Lin C.I."/>
            <person name="Wu C.S."/>
            <person name="Ke H.M."/>
            <person name="Chang L.Y."/>
            <person name="Hsu C.Y."/>
            <person name="Yang H.T."/>
            <person name="Sudianto E."/>
            <person name="Hsu M.H."/>
            <person name="Wu K.P."/>
            <person name="Wang L.N."/>
            <person name="Leebens-Mack J.H."/>
            <person name="Tsai I.J."/>
        </authorList>
    </citation>
    <scope>NUCLEOTIDE SEQUENCE [LARGE SCALE GENOMIC DNA]</scope>
    <source>
        <strain evidence="3">cv. Chaw 1501</strain>
        <tissue evidence="2">Young leaves</tissue>
    </source>
</reference>
<dbReference type="GO" id="GO:0050793">
    <property type="term" value="P:regulation of developmental process"/>
    <property type="evidence" value="ECO:0007669"/>
    <property type="project" value="InterPro"/>
</dbReference>
<dbReference type="AlphaFoldDB" id="A0A3S3NEH4"/>
<dbReference type="PANTHER" id="PTHR34663:SF9">
    <property type="entry name" value="OS06G0637400 PROTEIN"/>
    <property type="match status" value="1"/>
</dbReference>
<proteinExistence type="predicted"/>
<dbReference type="PANTHER" id="PTHR34663">
    <property type="entry name" value="OS06G0637400 PROTEIN"/>
    <property type="match status" value="1"/>
</dbReference>
<dbReference type="EMBL" id="QPKB01000002">
    <property type="protein sequence ID" value="RWR78050.1"/>
    <property type="molecule type" value="Genomic_DNA"/>
</dbReference>
<evidence type="ECO:0000313" key="3">
    <source>
        <dbReference type="Proteomes" id="UP000283530"/>
    </source>
</evidence>
<keyword evidence="3" id="KW-1185">Reference proteome</keyword>
<feature type="region of interest" description="Disordered" evidence="1">
    <location>
        <begin position="84"/>
        <end position="136"/>
    </location>
</feature>
<dbReference type="GO" id="GO:0045087">
    <property type="term" value="P:innate immune response"/>
    <property type="evidence" value="ECO:0007669"/>
    <property type="project" value="InterPro"/>
</dbReference>
<name>A0A3S3NEH4_9MAGN</name>
<feature type="region of interest" description="Disordered" evidence="1">
    <location>
        <begin position="180"/>
        <end position="219"/>
    </location>
</feature>
<dbReference type="OrthoDB" id="1936010at2759"/>
<organism evidence="2 3">
    <name type="scientific">Cinnamomum micranthum f. kanehirae</name>
    <dbReference type="NCBI Taxonomy" id="337451"/>
    <lineage>
        <taxon>Eukaryota</taxon>
        <taxon>Viridiplantae</taxon>
        <taxon>Streptophyta</taxon>
        <taxon>Embryophyta</taxon>
        <taxon>Tracheophyta</taxon>
        <taxon>Spermatophyta</taxon>
        <taxon>Magnoliopsida</taxon>
        <taxon>Magnoliidae</taxon>
        <taxon>Laurales</taxon>
        <taxon>Lauraceae</taxon>
        <taxon>Cinnamomum</taxon>
    </lineage>
</organism>
<protein>
    <submittedName>
        <fullName evidence="2">Uncharacterized protein</fullName>
    </submittedName>
</protein>
<dbReference type="PROSITE" id="PS51257">
    <property type="entry name" value="PROKAR_LIPOPROTEIN"/>
    <property type="match status" value="1"/>
</dbReference>